<evidence type="ECO:0000313" key="1">
    <source>
        <dbReference type="EMBL" id="KAF8782026.1"/>
    </source>
</evidence>
<protein>
    <submittedName>
        <fullName evidence="1">Retrovirus-related Pol polyprotein type-2 like protein</fullName>
    </submittedName>
</protein>
<reference evidence="1" key="2">
    <citation type="submission" date="2020-06" db="EMBL/GenBank/DDBJ databases">
        <authorList>
            <person name="Sheffer M."/>
        </authorList>
    </citation>
    <scope>NUCLEOTIDE SEQUENCE</scope>
</reference>
<gene>
    <name evidence="1" type="ORF">HNY73_012361</name>
</gene>
<organism evidence="1 2">
    <name type="scientific">Argiope bruennichi</name>
    <name type="common">Wasp spider</name>
    <name type="synonym">Aranea bruennichi</name>
    <dbReference type="NCBI Taxonomy" id="94029"/>
    <lineage>
        <taxon>Eukaryota</taxon>
        <taxon>Metazoa</taxon>
        <taxon>Ecdysozoa</taxon>
        <taxon>Arthropoda</taxon>
        <taxon>Chelicerata</taxon>
        <taxon>Arachnida</taxon>
        <taxon>Araneae</taxon>
        <taxon>Araneomorphae</taxon>
        <taxon>Entelegynae</taxon>
        <taxon>Araneoidea</taxon>
        <taxon>Araneidae</taxon>
        <taxon>Argiope</taxon>
    </lineage>
</organism>
<evidence type="ECO:0000313" key="2">
    <source>
        <dbReference type="Proteomes" id="UP000807504"/>
    </source>
</evidence>
<proteinExistence type="predicted"/>
<name>A0A8T0EUM4_ARGBR</name>
<reference evidence="1" key="1">
    <citation type="journal article" date="2020" name="bioRxiv">
        <title>Chromosome-level reference genome of the European wasp spider Argiope bruennichi: a resource for studies on range expansion and evolutionary adaptation.</title>
        <authorList>
            <person name="Sheffer M.M."/>
            <person name="Hoppe A."/>
            <person name="Krehenwinkel H."/>
            <person name="Uhl G."/>
            <person name="Kuss A.W."/>
            <person name="Jensen L."/>
            <person name="Jensen C."/>
            <person name="Gillespie R.G."/>
            <person name="Hoff K.J."/>
            <person name="Prost S."/>
        </authorList>
    </citation>
    <scope>NUCLEOTIDE SEQUENCE</scope>
</reference>
<keyword evidence="2" id="KW-1185">Reference proteome</keyword>
<sequence>MKADIRRNIIAEWQNEWASSTKGPQTHQYIPTVSTKRKSYQPFIIQFLSGLGRFPSYFKKFGITNNPHCDCGEVGTPDHYAFECIYTQSFRFKLKNTPTRDQIIQDPSNLHIIHQIIAIGVPVDDFLVNAVTFANNTILFASTSRGLQEILNHSNTFLCAPRLSIDFLKSFTLSFVLSGRGKKVKITSCSFRFGNTPILHLDVEAEWTYLEVPFTSTVYLMFLSHCYTHFTDTTGQLSSSFIIQKRSKVEQSLLLYGVLLNTKAKRRQMYVERLYASVDGKALRTSENYDLTLTSESSSITPIIDRFRVELSPPAVTPFSFLPLSDPTKFQEHYSNRKGSGIPYYERVSFQKGYGLGGIFRRWFRTALPFLVKGGKAIGKEALVSGTNVIYDVSGEEIKIVLKKRSKESGKNLDRKAIVQVQSMIGKGKYKRKRKQEKILSSKVQKRRGKEMRDISLNAHYMFLFKNHRDRSQIMHLGSQLCPNNVKFFREVYENAISKAFSYLLVDLTPQIDDTLRLRTGLFPGDKYYVYQPLSSFRYENTMTSAVLDFEGFQLSPGRFIVKEMAVCSVNDGTFYGRWLFKSLHSFESLNRKKQSSLELLNSFIKSNGTIVNYLMIPFTVC</sequence>
<dbReference type="EMBL" id="JABXBU010001863">
    <property type="protein sequence ID" value="KAF8782026.1"/>
    <property type="molecule type" value="Genomic_DNA"/>
</dbReference>
<dbReference type="Proteomes" id="UP000807504">
    <property type="component" value="Unassembled WGS sequence"/>
</dbReference>
<dbReference type="AlphaFoldDB" id="A0A8T0EUM4"/>
<comment type="caution">
    <text evidence="1">The sequence shown here is derived from an EMBL/GenBank/DDBJ whole genome shotgun (WGS) entry which is preliminary data.</text>
</comment>
<accession>A0A8T0EUM4</accession>